<dbReference type="GO" id="GO:0030686">
    <property type="term" value="C:90S preribosome"/>
    <property type="evidence" value="ECO:0007669"/>
    <property type="project" value="EnsemblFungi"/>
</dbReference>
<dbReference type="Gene3D" id="3.40.50.300">
    <property type="entry name" value="P-loop containing nucleotide triphosphate hydrolases"/>
    <property type="match status" value="2"/>
</dbReference>
<dbReference type="InterPro" id="IPR014001">
    <property type="entry name" value="Helicase_ATP-bd"/>
</dbReference>
<evidence type="ECO:0000256" key="10">
    <source>
        <dbReference type="ARBA" id="ARBA00023242"/>
    </source>
</evidence>
<dbReference type="SUPFAM" id="SSF52540">
    <property type="entry name" value="P-loop containing nucleoside triphosphate hydrolases"/>
    <property type="match status" value="1"/>
</dbReference>
<feature type="compositionally biased region" description="Polar residues" evidence="14">
    <location>
        <begin position="587"/>
        <end position="598"/>
    </location>
</feature>
<dbReference type="GO" id="GO:0000470">
    <property type="term" value="P:maturation of LSU-rRNA"/>
    <property type="evidence" value="ECO:0007669"/>
    <property type="project" value="EnsemblFungi"/>
</dbReference>
<evidence type="ECO:0000259" key="16">
    <source>
        <dbReference type="PROSITE" id="PS51194"/>
    </source>
</evidence>
<evidence type="ECO:0000313" key="17">
    <source>
        <dbReference type="EMBL" id="CEP63552.1"/>
    </source>
</evidence>
<dbReference type="CDD" id="cd18787">
    <property type="entry name" value="SF2_C_DEAD"/>
    <property type="match status" value="1"/>
</dbReference>
<gene>
    <name evidence="17" type="ORF">LALA0_S08e05204g</name>
</gene>
<dbReference type="PROSITE" id="PS51192">
    <property type="entry name" value="HELICASE_ATP_BIND_1"/>
    <property type="match status" value="1"/>
</dbReference>
<comment type="similarity">
    <text evidence="11">Belongs to the DEAD box helicase family. DDX55/SPB4 subfamily.</text>
</comment>
<dbReference type="GeneID" id="34687064"/>
<comment type="subcellular location">
    <subcellularLocation>
        <location evidence="1">Nucleus</location>
        <location evidence="1">Nucleolus</location>
    </subcellularLocation>
</comment>
<comment type="domain">
    <text evidence="13">The Q motif is unique to and characteristic of the DEAD box family of RNA helicases and controls ATP binding and hydrolysis.</text>
</comment>
<proteinExistence type="inferred from homology"/>
<evidence type="ECO:0000256" key="4">
    <source>
        <dbReference type="ARBA" id="ARBA00022741"/>
    </source>
</evidence>
<evidence type="ECO:0000256" key="2">
    <source>
        <dbReference type="ARBA" id="ARBA00022517"/>
    </source>
</evidence>
<dbReference type="SMART" id="SM00490">
    <property type="entry name" value="HELICc"/>
    <property type="match status" value="1"/>
</dbReference>
<dbReference type="InterPro" id="IPR025313">
    <property type="entry name" value="SPB4-like_CTE"/>
</dbReference>
<evidence type="ECO:0000313" key="18">
    <source>
        <dbReference type="Proteomes" id="UP000054304"/>
    </source>
</evidence>
<dbReference type="Proteomes" id="UP000054304">
    <property type="component" value="Unassembled WGS sequence"/>
</dbReference>
<protein>
    <recommendedName>
        <fullName evidence="13">ATP-dependent RNA helicase</fullName>
        <ecNumber evidence="13">3.6.4.13</ecNumber>
    </recommendedName>
</protein>
<dbReference type="GO" id="GO:0003724">
    <property type="term" value="F:RNA helicase activity"/>
    <property type="evidence" value="ECO:0007669"/>
    <property type="project" value="UniProtKB-EC"/>
</dbReference>
<evidence type="ECO:0000256" key="13">
    <source>
        <dbReference type="RuleBase" id="RU365068"/>
    </source>
</evidence>
<dbReference type="GO" id="GO:0003723">
    <property type="term" value="F:RNA binding"/>
    <property type="evidence" value="ECO:0007669"/>
    <property type="project" value="UniProtKB-UniRule"/>
</dbReference>
<dbReference type="GO" id="GO:0005730">
    <property type="term" value="C:nucleolus"/>
    <property type="evidence" value="ECO:0007669"/>
    <property type="project" value="UniProtKB-SubCell"/>
</dbReference>
<dbReference type="CDD" id="cd17960">
    <property type="entry name" value="DEADc_DDX55"/>
    <property type="match status" value="1"/>
</dbReference>
<feature type="domain" description="Helicase C-terminal" evidence="16">
    <location>
        <begin position="251"/>
        <end position="404"/>
    </location>
</feature>
<dbReference type="HOGENOM" id="CLU_003041_26_4_1"/>
<feature type="compositionally biased region" description="Basic and acidic residues" evidence="14">
    <location>
        <begin position="537"/>
        <end position="547"/>
    </location>
</feature>
<organism evidence="17 18">
    <name type="scientific">Lachancea lanzarotensis</name>
    <dbReference type="NCBI Taxonomy" id="1245769"/>
    <lineage>
        <taxon>Eukaryota</taxon>
        <taxon>Fungi</taxon>
        <taxon>Dikarya</taxon>
        <taxon>Ascomycota</taxon>
        <taxon>Saccharomycotina</taxon>
        <taxon>Saccharomycetes</taxon>
        <taxon>Saccharomycetales</taxon>
        <taxon>Saccharomycetaceae</taxon>
        <taxon>Lachancea</taxon>
    </lineage>
</organism>
<keyword evidence="4 12" id="KW-0547">Nucleotide-binding</keyword>
<keyword evidence="2" id="KW-0690">Ribosome biogenesis</keyword>
<evidence type="ECO:0000256" key="12">
    <source>
        <dbReference type="RuleBase" id="RU000492"/>
    </source>
</evidence>
<dbReference type="GO" id="GO:0005654">
    <property type="term" value="C:nucleoplasm"/>
    <property type="evidence" value="ECO:0007669"/>
    <property type="project" value="EnsemblFungi"/>
</dbReference>
<dbReference type="Pfam" id="PF00271">
    <property type="entry name" value="Helicase_C"/>
    <property type="match status" value="1"/>
</dbReference>
<dbReference type="Pfam" id="PF13959">
    <property type="entry name" value="CTE_SPB4"/>
    <property type="match status" value="1"/>
</dbReference>
<evidence type="ECO:0000259" key="15">
    <source>
        <dbReference type="PROSITE" id="PS51192"/>
    </source>
</evidence>
<evidence type="ECO:0000256" key="7">
    <source>
        <dbReference type="ARBA" id="ARBA00022840"/>
    </source>
</evidence>
<dbReference type="InterPro" id="IPR056330">
    <property type="entry name" value="CTT_SPB4"/>
</dbReference>
<dbReference type="EC" id="3.6.4.13" evidence="13"/>
<dbReference type="RefSeq" id="XP_022629765.1">
    <property type="nucleotide sequence ID" value="XM_022771157.1"/>
</dbReference>
<evidence type="ECO:0000256" key="9">
    <source>
        <dbReference type="ARBA" id="ARBA00023054"/>
    </source>
</evidence>
<dbReference type="GO" id="GO:0005524">
    <property type="term" value="F:ATP binding"/>
    <property type="evidence" value="ECO:0007669"/>
    <property type="project" value="UniProtKB-UniRule"/>
</dbReference>
<reference evidence="17 18" key="1">
    <citation type="submission" date="2014-12" db="EMBL/GenBank/DDBJ databases">
        <authorList>
            <person name="Neuveglise Cecile"/>
        </authorList>
    </citation>
    <scope>NUCLEOTIDE SEQUENCE [LARGE SCALE GENOMIC DNA]</scope>
    <source>
        <strain evidence="17 18">CBS 12615</strain>
    </source>
</reference>
<dbReference type="SMART" id="SM00487">
    <property type="entry name" value="DEXDc"/>
    <property type="match status" value="1"/>
</dbReference>
<feature type="domain" description="Helicase ATP-binding" evidence="15">
    <location>
        <begin position="38"/>
        <end position="224"/>
    </location>
</feature>
<accession>A0A0C7N6Q0</accession>
<dbReference type="EMBL" id="LN736367">
    <property type="protein sequence ID" value="CEP63552.1"/>
    <property type="molecule type" value="Genomic_DNA"/>
</dbReference>
<evidence type="ECO:0000256" key="5">
    <source>
        <dbReference type="ARBA" id="ARBA00022801"/>
    </source>
</evidence>
<dbReference type="InterPro" id="IPR000629">
    <property type="entry name" value="RNA-helicase_DEAD-box_CS"/>
</dbReference>
<feature type="compositionally biased region" description="Basic and acidic residues" evidence="14">
    <location>
        <begin position="502"/>
        <end position="527"/>
    </location>
</feature>
<name>A0A0C7N6Q0_9SACH</name>
<feature type="compositionally biased region" description="Acidic residues" evidence="14">
    <location>
        <begin position="563"/>
        <end position="575"/>
    </location>
</feature>
<dbReference type="GO" id="GO:0016887">
    <property type="term" value="F:ATP hydrolysis activity"/>
    <property type="evidence" value="ECO:0007669"/>
    <property type="project" value="RHEA"/>
</dbReference>
<dbReference type="InterPro" id="IPR001650">
    <property type="entry name" value="Helicase_C-like"/>
</dbReference>
<keyword evidence="3" id="KW-0698">rRNA processing</keyword>
<dbReference type="GO" id="GO:0030687">
    <property type="term" value="C:preribosome, large subunit precursor"/>
    <property type="evidence" value="ECO:0007669"/>
    <property type="project" value="EnsemblFungi"/>
</dbReference>
<keyword evidence="18" id="KW-1185">Reference proteome</keyword>
<evidence type="ECO:0000256" key="6">
    <source>
        <dbReference type="ARBA" id="ARBA00022806"/>
    </source>
</evidence>
<evidence type="ECO:0000256" key="14">
    <source>
        <dbReference type="SAM" id="MobiDB-lite"/>
    </source>
</evidence>
<dbReference type="GO" id="GO:1902626">
    <property type="term" value="P:assembly of large subunit precursor of preribosome"/>
    <property type="evidence" value="ECO:0007669"/>
    <property type="project" value="EnsemblFungi"/>
</dbReference>
<keyword evidence="5 12" id="KW-0378">Hydrolase</keyword>
<dbReference type="AlphaFoldDB" id="A0A0C7N6Q0"/>
<dbReference type="STRING" id="1245769.A0A0C7N6Q0"/>
<keyword evidence="10" id="KW-0539">Nucleus</keyword>
<keyword evidence="6 12" id="KW-0347">Helicase</keyword>
<dbReference type="PROSITE" id="PS51194">
    <property type="entry name" value="HELICASE_CTER"/>
    <property type="match status" value="1"/>
</dbReference>
<keyword evidence="7 12" id="KW-0067">ATP-binding</keyword>
<evidence type="ECO:0000256" key="1">
    <source>
        <dbReference type="ARBA" id="ARBA00004604"/>
    </source>
</evidence>
<keyword evidence="8 13" id="KW-0694">RNA-binding</keyword>
<dbReference type="Pfam" id="PF23681">
    <property type="entry name" value="CTT_SPB4"/>
    <property type="match status" value="1"/>
</dbReference>
<evidence type="ECO:0000256" key="3">
    <source>
        <dbReference type="ARBA" id="ARBA00022552"/>
    </source>
</evidence>
<sequence length="598" mass="67529">MSRSLSWDELKYELQPWIRNAVHGMGFEGMTAVQASTIPMFCGNKDVVVESVTGSGKTVAFVIPIIEKVINDVLNGSPLKKGHFYSLVISPTRELSSQIQGVFDAFLSYFPSEVCPIKSQLLVGTSASSVRDDINFFMENKPQILVGTPGRVLDFLNSVAVKSASCGIVVLDEADKLLDVGFEKDVESILNLLPKQRRTGLFSATISSAGDQIFRTGMRNPVKIAVKSKLQNPDTLDISYIVVKPQDKLQYLLHILTHIQYKKCIVYFPTCTSVTYFYSFMKHCLTTGNTGTEPDLFSLHGKLQTNSRLGTLSKFSSGLNKSVLLTTDVAARGIDIPEVDLVLHFDPPTSTEMFLHRCGRTGRANRVGRAITFLNEGREEDYVDFLEVKNIEIDEMPFEVNVTEDLSKKFETWVLEDRARFDNGVRAYVGFIRYYSKHTASSIFRLQTLDYIGLAKLYGLIRLPRMPEITQNLKNDMIPADGWLVQPPIDLDRFAYANPQMERSRQEELKKGKETEAKKKLKSELKKKNSSWSNKTTAKDTKGERKTKLALKRKAIEEKIAQEDEQNEGEEEEDWKDMVRRSKKSKTASQIQGDFSEL</sequence>
<dbReference type="PROSITE" id="PS00039">
    <property type="entry name" value="DEAD_ATP_HELICASE"/>
    <property type="match status" value="1"/>
</dbReference>
<evidence type="ECO:0000256" key="11">
    <source>
        <dbReference type="ARBA" id="ARBA00038002"/>
    </source>
</evidence>
<dbReference type="SMART" id="SM01178">
    <property type="entry name" value="DUF4217"/>
    <property type="match status" value="1"/>
</dbReference>
<comment type="function">
    <text evidence="13">RNA helicase.</text>
</comment>
<dbReference type="OrthoDB" id="7396459at2759"/>
<dbReference type="PANTHER" id="PTHR24031">
    <property type="entry name" value="RNA HELICASE"/>
    <property type="match status" value="1"/>
</dbReference>
<dbReference type="InterPro" id="IPR027417">
    <property type="entry name" value="P-loop_NTPase"/>
</dbReference>
<comment type="catalytic activity">
    <reaction evidence="13">
        <text>ATP + H2O = ADP + phosphate + H(+)</text>
        <dbReference type="Rhea" id="RHEA:13065"/>
        <dbReference type="ChEBI" id="CHEBI:15377"/>
        <dbReference type="ChEBI" id="CHEBI:15378"/>
        <dbReference type="ChEBI" id="CHEBI:30616"/>
        <dbReference type="ChEBI" id="CHEBI:43474"/>
        <dbReference type="ChEBI" id="CHEBI:456216"/>
        <dbReference type="EC" id="3.6.4.13"/>
    </reaction>
</comment>
<dbReference type="InterPro" id="IPR011545">
    <property type="entry name" value="DEAD/DEAH_box_helicase_dom"/>
</dbReference>
<evidence type="ECO:0000256" key="8">
    <source>
        <dbReference type="ARBA" id="ARBA00022884"/>
    </source>
</evidence>
<keyword evidence="9" id="KW-0175">Coiled coil</keyword>
<feature type="region of interest" description="Disordered" evidence="14">
    <location>
        <begin position="502"/>
        <end position="598"/>
    </location>
</feature>
<dbReference type="Pfam" id="PF00270">
    <property type="entry name" value="DEAD"/>
    <property type="match status" value="1"/>
</dbReference>